<feature type="transmembrane region" description="Helical" evidence="1">
    <location>
        <begin position="77"/>
        <end position="105"/>
    </location>
</feature>
<dbReference type="PANTHER" id="PTHR43155">
    <property type="entry name" value="CYCLIC DI-GMP PHOSPHODIESTERASE PA4108-RELATED"/>
    <property type="match status" value="1"/>
</dbReference>
<feature type="transmembrane region" description="Helical" evidence="1">
    <location>
        <begin position="184"/>
        <end position="203"/>
    </location>
</feature>
<dbReference type="Pfam" id="PF13487">
    <property type="entry name" value="HD_5"/>
    <property type="match status" value="1"/>
</dbReference>
<dbReference type="PROSITE" id="PS50887">
    <property type="entry name" value="GGDEF"/>
    <property type="match status" value="1"/>
</dbReference>
<accession>A0ABS4H2N1</accession>
<dbReference type="InterPro" id="IPR037522">
    <property type="entry name" value="HD_GYP_dom"/>
</dbReference>
<dbReference type="PANTHER" id="PTHR43155:SF2">
    <property type="entry name" value="CYCLIC DI-GMP PHOSPHODIESTERASE PA4108"/>
    <property type="match status" value="1"/>
</dbReference>
<evidence type="ECO:0000259" key="2">
    <source>
        <dbReference type="PROSITE" id="PS50887"/>
    </source>
</evidence>
<dbReference type="NCBIfam" id="TIGR00277">
    <property type="entry name" value="HDIG"/>
    <property type="match status" value="1"/>
</dbReference>
<keyword evidence="1" id="KW-0812">Transmembrane</keyword>
<organism evidence="4 5">
    <name type="scientific">Paenibacillus sediminis</name>
    <dbReference type="NCBI Taxonomy" id="664909"/>
    <lineage>
        <taxon>Bacteria</taxon>
        <taxon>Bacillati</taxon>
        <taxon>Bacillota</taxon>
        <taxon>Bacilli</taxon>
        <taxon>Bacillales</taxon>
        <taxon>Paenibacillaceae</taxon>
        <taxon>Paenibacillus</taxon>
    </lineage>
</organism>
<dbReference type="InterPro" id="IPR006675">
    <property type="entry name" value="HDIG_dom"/>
</dbReference>
<keyword evidence="5" id="KW-1185">Reference proteome</keyword>
<dbReference type="SMART" id="SM00267">
    <property type="entry name" value="GGDEF"/>
    <property type="match status" value="1"/>
</dbReference>
<dbReference type="Pfam" id="PF00990">
    <property type="entry name" value="GGDEF"/>
    <property type="match status" value="1"/>
</dbReference>
<dbReference type="InterPro" id="IPR029787">
    <property type="entry name" value="Nucleotide_cyclase"/>
</dbReference>
<evidence type="ECO:0000313" key="5">
    <source>
        <dbReference type="Proteomes" id="UP001519273"/>
    </source>
</evidence>
<dbReference type="SUPFAM" id="SSF55073">
    <property type="entry name" value="Nucleotide cyclase"/>
    <property type="match status" value="1"/>
</dbReference>
<dbReference type="Proteomes" id="UP001519273">
    <property type="component" value="Unassembled WGS sequence"/>
</dbReference>
<feature type="transmembrane region" description="Helical" evidence="1">
    <location>
        <begin position="17"/>
        <end position="35"/>
    </location>
</feature>
<dbReference type="InterPro" id="IPR000160">
    <property type="entry name" value="GGDEF_dom"/>
</dbReference>
<gene>
    <name evidence="4" type="ORF">J2Z20_001670</name>
</gene>
<evidence type="ECO:0000256" key="1">
    <source>
        <dbReference type="SAM" id="Phobius"/>
    </source>
</evidence>
<feature type="domain" description="HD-GYP" evidence="3">
    <location>
        <begin position="416"/>
        <end position="611"/>
    </location>
</feature>
<dbReference type="Gene3D" id="3.30.70.270">
    <property type="match status" value="1"/>
</dbReference>
<evidence type="ECO:0000313" key="4">
    <source>
        <dbReference type="EMBL" id="MBP1936789.1"/>
    </source>
</evidence>
<dbReference type="CDD" id="cd01949">
    <property type="entry name" value="GGDEF"/>
    <property type="match status" value="1"/>
</dbReference>
<dbReference type="InterPro" id="IPR003607">
    <property type="entry name" value="HD/PDEase_dom"/>
</dbReference>
<keyword evidence="1" id="KW-1133">Transmembrane helix</keyword>
<comment type="caution">
    <text evidence="4">The sequence shown here is derived from an EMBL/GenBank/DDBJ whole genome shotgun (WGS) entry which is preliminary data.</text>
</comment>
<feature type="transmembrane region" description="Helical" evidence="1">
    <location>
        <begin position="47"/>
        <end position="65"/>
    </location>
</feature>
<dbReference type="SUPFAM" id="SSF109604">
    <property type="entry name" value="HD-domain/PDEase-like"/>
    <property type="match status" value="1"/>
</dbReference>
<evidence type="ECO:0000259" key="3">
    <source>
        <dbReference type="PROSITE" id="PS51832"/>
    </source>
</evidence>
<feature type="transmembrane region" description="Helical" evidence="1">
    <location>
        <begin position="117"/>
        <end position="140"/>
    </location>
</feature>
<sequence>MNLAAKLKLYLSQPTNLYFIGLSTLGAMTFITQFEFEVLNSVNWVKLYSLIGAILLLYFVIFRLPPKGNSQSMDSTIYLACIFYFGLQIPLAVLLFSSIAYAIFVRKTKLWNHIANFSSYCLMITAAFYSFVGLGGQVGALNTDHIYSYIMALVVYFAINVTSLGLFFVISIKQKLFEILRDTKNEIITTFLSTLVFSLILTIMFQTHFYFGLFLFLIIGVFLSMSFRKLFELFEEVSAKAIRDQRTGLYNHGYFEELLENELVKAKATQSPLSLAMLDVDSFKKYNDTFGHLQGDKLLEFFGKLLLTECEPHKYIAGRHGGDEFTILMPGMTEKEAFAFINALRKKVNDSYFEGVEILPHGCISFSAGIIEYRKEIYDKSQLLDRADQAMYYAKAQGKNVVHIFSEQSHIKKLIDIEQDILDIEQQLKIFLSKDVYTFQHSKRVFGYAIEICNYIPLTDSERRTLILGALFHDIGKLEVPKYILQKKEKLTPEEWSTVKKHVEWGKDIVAAIGKYDDLIPLVELHHERVDGKGYPHGLKGEEIPKLARILCVIDSFDAMTTERPYQKTKTFDEAIAELRRCAGEQFDSEFVDYFISMIHTKYDFKLEAAAAMDAELDREEAFE</sequence>
<dbReference type="InterPro" id="IPR043128">
    <property type="entry name" value="Rev_trsase/Diguanyl_cyclase"/>
</dbReference>
<dbReference type="EMBL" id="JAGGKP010000002">
    <property type="protein sequence ID" value="MBP1936789.1"/>
    <property type="molecule type" value="Genomic_DNA"/>
</dbReference>
<dbReference type="Gene3D" id="1.10.3210.10">
    <property type="entry name" value="Hypothetical protein af1432"/>
    <property type="match status" value="1"/>
</dbReference>
<protein>
    <submittedName>
        <fullName evidence="4">Diguanylate cyclase (GGDEF)-like protein/putative nucleotidyltransferase with HDIG domain</fullName>
    </submittedName>
</protein>
<keyword evidence="1" id="KW-0472">Membrane</keyword>
<feature type="transmembrane region" description="Helical" evidence="1">
    <location>
        <begin position="146"/>
        <end position="172"/>
    </location>
</feature>
<name>A0ABS4H2N1_9BACL</name>
<dbReference type="RefSeq" id="WP_209847972.1">
    <property type="nucleotide sequence ID" value="NZ_CBCRVE010000003.1"/>
</dbReference>
<reference evidence="4 5" key="1">
    <citation type="submission" date="2021-03" db="EMBL/GenBank/DDBJ databases">
        <title>Genomic Encyclopedia of Type Strains, Phase IV (KMG-IV): sequencing the most valuable type-strain genomes for metagenomic binning, comparative biology and taxonomic classification.</title>
        <authorList>
            <person name="Goeker M."/>
        </authorList>
    </citation>
    <scope>NUCLEOTIDE SEQUENCE [LARGE SCALE GENOMIC DNA]</scope>
    <source>
        <strain evidence="4 5">DSM 23491</strain>
    </source>
</reference>
<dbReference type="SMART" id="SM00471">
    <property type="entry name" value="HDc"/>
    <property type="match status" value="1"/>
</dbReference>
<dbReference type="CDD" id="cd00077">
    <property type="entry name" value="HDc"/>
    <property type="match status" value="1"/>
</dbReference>
<proteinExistence type="predicted"/>
<dbReference type="NCBIfam" id="TIGR00254">
    <property type="entry name" value="GGDEF"/>
    <property type="match status" value="1"/>
</dbReference>
<feature type="domain" description="GGDEF" evidence="2">
    <location>
        <begin position="271"/>
        <end position="407"/>
    </location>
</feature>
<dbReference type="PROSITE" id="PS51832">
    <property type="entry name" value="HD_GYP"/>
    <property type="match status" value="1"/>
</dbReference>